<organism evidence="12 13">
    <name type="scientific">Hypsibius exemplaris</name>
    <name type="common">Freshwater tardigrade</name>
    <dbReference type="NCBI Taxonomy" id="2072580"/>
    <lineage>
        <taxon>Eukaryota</taxon>
        <taxon>Metazoa</taxon>
        <taxon>Ecdysozoa</taxon>
        <taxon>Tardigrada</taxon>
        <taxon>Eutardigrada</taxon>
        <taxon>Parachela</taxon>
        <taxon>Hypsibioidea</taxon>
        <taxon>Hypsibiidae</taxon>
        <taxon>Hypsibius</taxon>
    </lineage>
</organism>
<dbReference type="PANTHER" id="PTHR24419">
    <property type="entry name" value="INTERLEUKIN-1 RECEPTOR-ASSOCIATED KINASE"/>
    <property type="match status" value="1"/>
</dbReference>
<dbReference type="GO" id="GO:0005524">
    <property type="term" value="F:ATP binding"/>
    <property type="evidence" value="ECO:0007669"/>
    <property type="project" value="UniProtKB-UniRule"/>
</dbReference>
<feature type="compositionally biased region" description="Basic and acidic residues" evidence="10">
    <location>
        <begin position="101"/>
        <end position="116"/>
    </location>
</feature>
<evidence type="ECO:0000256" key="6">
    <source>
        <dbReference type="ARBA" id="ARBA00022840"/>
    </source>
</evidence>
<feature type="compositionally biased region" description="Low complexity" evidence="10">
    <location>
        <begin position="457"/>
        <end position="472"/>
    </location>
</feature>
<evidence type="ECO:0000256" key="2">
    <source>
        <dbReference type="ARBA" id="ARBA00022527"/>
    </source>
</evidence>
<dbReference type="OrthoDB" id="21018at2759"/>
<comment type="catalytic activity">
    <reaction evidence="8">
        <text>L-seryl-[protein] + ATP = O-phospho-L-seryl-[protein] + ADP + H(+)</text>
        <dbReference type="Rhea" id="RHEA:17989"/>
        <dbReference type="Rhea" id="RHEA-COMP:9863"/>
        <dbReference type="Rhea" id="RHEA-COMP:11604"/>
        <dbReference type="ChEBI" id="CHEBI:15378"/>
        <dbReference type="ChEBI" id="CHEBI:29999"/>
        <dbReference type="ChEBI" id="CHEBI:30616"/>
        <dbReference type="ChEBI" id="CHEBI:83421"/>
        <dbReference type="ChEBI" id="CHEBI:456216"/>
        <dbReference type="EC" id="2.7.11.1"/>
    </reaction>
</comment>
<comment type="caution">
    <text evidence="12">The sequence shown here is derived from an EMBL/GenBank/DDBJ whole genome shotgun (WGS) entry which is preliminary data.</text>
</comment>
<evidence type="ECO:0000313" key="13">
    <source>
        <dbReference type="Proteomes" id="UP000192578"/>
    </source>
</evidence>
<protein>
    <recommendedName>
        <fullName evidence="1">non-specific serine/threonine protein kinase</fullName>
        <ecNumber evidence="1">2.7.11.1</ecNumber>
    </recommendedName>
</protein>
<dbReference type="Proteomes" id="UP000192578">
    <property type="component" value="Unassembled WGS sequence"/>
</dbReference>
<evidence type="ECO:0000256" key="3">
    <source>
        <dbReference type="ARBA" id="ARBA00022679"/>
    </source>
</evidence>
<evidence type="ECO:0000259" key="11">
    <source>
        <dbReference type="PROSITE" id="PS50011"/>
    </source>
</evidence>
<dbReference type="SUPFAM" id="SSF56112">
    <property type="entry name" value="Protein kinase-like (PK-like)"/>
    <property type="match status" value="1"/>
</dbReference>
<gene>
    <name evidence="12" type="ORF">BV898_12476</name>
</gene>
<keyword evidence="13" id="KW-1185">Reference proteome</keyword>
<comment type="catalytic activity">
    <reaction evidence="7">
        <text>L-threonyl-[protein] + ATP = O-phospho-L-threonyl-[protein] + ADP + H(+)</text>
        <dbReference type="Rhea" id="RHEA:46608"/>
        <dbReference type="Rhea" id="RHEA-COMP:11060"/>
        <dbReference type="Rhea" id="RHEA-COMP:11605"/>
        <dbReference type="ChEBI" id="CHEBI:15378"/>
        <dbReference type="ChEBI" id="CHEBI:30013"/>
        <dbReference type="ChEBI" id="CHEBI:30616"/>
        <dbReference type="ChEBI" id="CHEBI:61977"/>
        <dbReference type="ChEBI" id="CHEBI:456216"/>
        <dbReference type="EC" id="2.7.11.1"/>
    </reaction>
</comment>
<evidence type="ECO:0000313" key="12">
    <source>
        <dbReference type="EMBL" id="OQV13269.1"/>
    </source>
</evidence>
<dbReference type="GO" id="GO:0005634">
    <property type="term" value="C:nucleus"/>
    <property type="evidence" value="ECO:0007669"/>
    <property type="project" value="TreeGrafter"/>
</dbReference>
<dbReference type="SMART" id="SM01331">
    <property type="entry name" value="DUF3635"/>
    <property type="match status" value="1"/>
</dbReference>
<reference evidence="13" key="1">
    <citation type="submission" date="2017-01" db="EMBL/GenBank/DDBJ databases">
        <title>Comparative genomics of anhydrobiosis in the tardigrade Hypsibius dujardini.</title>
        <authorList>
            <person name="Yoshida Y."/>
            <person name="Koutsovoulos G."/>
            <person name="Laetsch D."/>
            <person name="Stevens L."/>
            <person name="Kumar S."/>
            <person name="Horikawa D."/>
            <person name="Ishino K."/>
            <person name="Komine S."/>
            <person name="Tomita M."/>
            <person name="Blaxter M."/>
            <person name="Arakawa K."/>
        </authorList>
    </citation>
    <scope>NUCLEOTIDE SEQUENCE [LARGE SCALE GENOMIC DNA]</scope>
    <source>
        <strain evidence="13">Z151</strain>
    </source>
</reference>
<dbReference type="GO" id="GO:0072354">
    <property type="term" value="F:histone H3T3 kinase activity"/>
    <property type="evidence" value="ECO:0007669"/>
    <property type="project" value="TreeGrafter"/>
</dbReference>
<feature type="compositionally biased region" description="Basic and acidic residues" evidence="10">
    <location>
        <begin position="441"/>
        <end position="454"/>
    </location>
</feature>
<accession>A0A1W0WDJ3</accession>
<keyword evidence="6 9" id="KW-0067">ATP-binding</keyword>
<feature type="domain" description="Protein kinase" evidence="11">
    <location>
        <begin position="595"/>
        <end position="946"/>
    </location>
</feature>
<dbReference type="GO" id="GO:0000278">
    <property type="term" value="P:mitotic cell cycle"/>
    <property type="evidence" value="ECO:0007669"/>
    <property type="project" value="TreeGrafter"/>
</dbReference>
<dbReference type="GO" id="GO:0005737">
    <property type="term" value="C:cytoplasm"/>
    <property type="evidence" value="ECO:0007669"/>
    <property type="project" value="TreeGrafter"/>
</dbReference>
<name>A0A1W0WDJ3_HYPEX</name>
<keyword evidence="3" id="KW-0808">Transferase</keyword>
<feature type="region of interest" description="Disordered" evidence="10">
    <location>
        <begin position="1"/>
        <end position="175"/>
    </location>
</feature>
<sequence>MFSKGATYGRRPLGAARVRSEADEQAAAFFGPPKKAPPVPSPSVVRPSPSRDVDDDDDSSDGSRDSLRCAKRTRKSAKKAKFAHRKSQSHTAELDDAMGELARHTREESISSKLSDRLPPSIFSEASGPSRKRQRKKAATPLSEVGSSSRPDKPRRRKQLADDATLNPANDPEYQRFLDQMKDLEGHTLHVQDQDEYWREVKGNEASEFDKLVSTTRSQHTTGYSLFGHQAREEARKAKHVTAAALMPRIDETHESDFEDETPVESTPLVNQKKRQRRRSPQVSHIKERSPLRASTSFVRPSSNGKTGRGRGGARRTIVPRAVSPDEPAVSKRSMSRQAKRPAQPSVATLKTTSPDGEFRNLSEDFDAVLRDDLPLDDVEDERFNIIPTEDGHLAASLARAPRPAKSPINEHGKIARGSVSHSRSSIRPNQLSTSTAGERSTAHYHKDQRKESTAEPSLLLSPSTSSLLVSPHHGNVFGEASEPPSGASKGNPSTPLPSNLSTSYSSQPRFPSTPIPADKRRRRDSLPVFSPATFASQEDRRILSQAQATRSARRSVVISVRNHKAPTLSARDQLLAIATPPRIIHTDGILGNDYVNLTKIGEGSYADVYSAYCNGEEIVMKIVPINGFYRTGEQQTSYEDILSESLISVELTRLMNADAVRYYAPVFARTFFIKIARGPYPDAFSNRHDSFARENEGDALNQHPVSYEEGQHYVVIGLNNGGRDLENFPIANHRQAKSIFQQVALGLAVAEEALEFEHRDAHISNILVKLTKDASMRFRLGDEEYIIPTEGVQATIIDWTLSRMKSGDKVVYKDLAKDEAIFRGRGVAHKPDGRDDDGVGDEQYDVYRDMRARNSNDWQAYQPSSNVRWLTYLQHKLLKKITTGGRAKARKDLLDLGDPKTKAHPWPYTSAADLVRKVAMFAECLVVPDVVDDDDDAADDDDNEV</sequence>
<evidence type="ECO:0000256" key="9">
    <source>
        <dbReference type="PROSITE-ProRule" id="PRU10141"/>
    </source>
</evidence>
<dbReference type="EC" id="2.7.11.1" evidence="1"/>
<feature type="compositionally biased region" description="Basic residues" evidence="10">
    <location>
        <begin position="69"/>
        <end position="88"/>
    </location>
</feature>
<dbReference type="InterPro" id="IPR017441">
    <property type="entry name" value="Protein_kinase_ATP_BS"/>
</dbReference>
<dbReference type="InterPro" id="IPR000719">
    <property type="entry name" value="Prot_kinase_dom"/>
</dbReference>
<feature type="region of interest" description="Disordered" evidence="10">
    <location>
        <begin position="253"/>
        <end position="361"/>
    </location>
</feature>
<keyword evidence="4 9" id="KW-0547">Nucleotide-binding</keyword>
<dbReference type="EMBL" id="MTYJ01000127">
    <property type="protein sequence ID" value="OQV13269.1"/>
    <property type="molecule type" value="Genomic_DNA"/>
</dbReference>
<dbReference type="Pfam" id="PF12330">
    <property type="entry name" value="Haspin_kinase"/>
    <property type="match status" value="1"/>
</dbReference>
<dbReference type="PROSITE" id="PS50011">
    <property type="entry name" value="PROTEIN_KINASE_DOM"/>
    <property type="match status" value="1"/>
</dbReference>
<feature type="compositionally biased region" description="Low complexity" evidence="10">
    <location>
        <begin position="492"/>
        <end position="507"/>
    </location>
</feature>
<evidence type="ECO:0000256" key="8">
    <source>
        <dbReference type="ARBA" id="ARBA00048679"/>
    </source>
</evidence>
<keyword evidence="5 12" id="KW-0418">Kinase</keyword>
<dbReference type="PROSITE" id="PS00107">
    <property type="entry name" value="PROTEIN_KINASE_ATP"/>
    <property type="match status" value="1"/>
</dbReference>
<dbReference type="Gene3D" id="3.30.200.20">
    <property type="entry name" value="Phosphorylase Kinase, domain 1"/>
    <property type="match status" value="1"/>
</dbReference>
<feature type="compositionally biased region" description="Polar residues" evidence="10">
    <location>
        <begin position="293"/>
        <end position="306"/>
    </location>
</feature>
<dbReference type="InterPro" id="IPR024604">
    <property type="entry name" value="GSG2_C"/>
</dbReference>
<proteinExistence type="predicted"/>
<dbReference type="GO" id="GO:0035556">
    <property type="term" value="P:intracellular signal transduction"/>
    <property type="evidence" value="ECO:0007669"/>
    <property type="project" value="TreeGrafter"/>
</dbReference>
<keyword evidence="2" id="KW-0723">Serine/threonine-protein kinase</keyword>
<evidence type="ECO:0000256" key="10">
    <source>
        <dbReference type="SAM" id="MobiDB-lite"/>
    </source>
</evidence>
<dbReference type="Gene3D" id="1.10.510.10">
    <property type="entry name" value="Transferase(Phosphotransferase) domain 1"/>
    <property type="match status" value="1"/>
</dbReference>
<evidence type="ECO:0000256" key="4">
    <source>
        <dbReference type="ARBA" id="ARBA00022741"/>
    </source>
</evidence>
<feature type="compositionally biased region" description="Polar residues" evidence="10">
    <location>
        <begin position="346"/>
        <end position="355"/>
    </location>
</feature>
<evidence type="ECO:0000256" key="7">
    <source>
        <dbReference type="ARBA" id="ARBA00047899"/>
    </source>
</evidence>
<evidence type="ECO:0000256" key="5">
    <source>
        <dbReference type="ARBA" id="ARBA00022777"/>
    </source>
</evidence>
<dbReference type="InterPro" id="IPR011009">
    <property type="entry name" value="Kinase-like_dom_sf"/>
</dbReference>
<feature type="binding site" evidence="9">
    <location>
        <position position="622"/>
    </location>
    <ligand>
        <name>ATP</name>
        <dbReference type="ChEBI" id="CHEBI:30616"/>
    </ligand>
</feature>
<dbReference type="AlphaFoldDB" id="A0A1W0WDJ3"/>
<feature type="compositionally biased region" description="Polar residues" evidence="10">
    <location>
        <begin position="420"/>
        <end position="439"/>
    </location>
</feature>
<feature type="region of interest" description="Disordered" evidence="10">
    <location>
        <begin position="399"/>
        <end position="525"/>
    </location>
</feature>
<dbReference type="PANTHER" id="PTHR24419:SF18">
    <property type="entry name" value="SERINE_THREONINE-PROTEIN KINASE HASPIN"/>
    <property type="match status" value="1"/>
</dbReference>
<evidence type="ECO:0000256" key="1">
    <source>
        <dbReference type="ARBA" id="ARBA00012513"/>
    </source>
</evidence>